<keyword evidence="3" id="KW-1185">Reference proteome</keyword>
<evidence type="ECO:0000313" key="3">
    <source>
        <dbReference type="Proteomes" id="UP001054837"/>
    </source>
</evidence>
<dbReference type="AlphaFoldDB" id="A0AAV4UA53"/>
<feature type="region of interest" description="Disordered" evidence="1">
    <location>
        <begin position="1"/>
        <end position="24"/>
    </location>
</feature>
<organism evidence="2 3">
    <name type="scientific">Caerostris darwini</name>
    <dbReference type="NCBI Taxonomy" id="1538125"/>
    <lineage>
        <taxon>Eukaryota</taxon>
        <taxon>Metazoa</taxon>
        <taxon>Ecdysozoa</taxon>
        <taxon>Arthropoda</taxon>
        <taxon>Chelicerata</taxon>
        <taxon>Arachnida</taxon>
        <taxon>Araneae</taxon>
        <taxon>Araneomorphae</taxon>
        <taxon>Entelegynae</taxon>
        <taxon>Araneoidea</taxon>
        <taxon>Araneidae</taxon>
        <taxon>Caerostris</taxon>
    </lineage>
</organism>
<name>A0AAV4UA53_9ARAC</name>
<dbReference type="Proteomes" id="UP001054837">
    <property type="component" value="Unassembled WGS sequence"/>
</dbReference>
<accession>A0AAV4UA53</accession>
<protein>
    <submittedName>
        <fullName evidence="2">Uncharacterized protein</fullName>
    </submittedName>
</protein>
<proteinExistence type="predicted"/>
<evidence type="ECO:0000256" key="1">
    <source>
        <dbReference type="SAM" id="MobiDB-lite"/>
    </source>
</evidence>
<evidence type="ECO:0000313" key="2">
    <source>
        <dbReference type="EMBL" id="GIY54590.1"/>
    </source>
</evidence>
<dbReference type="EMBL" id="BPLQ01010945">
    <property type="protein sequence ID" value="GIY54590.1"/>
    <property type="molecule type" value="Genomic_DNA"/>
</dbReference>
<reference evidence="2 3" key="1">
    <citation type="submission" date="2021-06" db="EMBL/GenBank/DDBJ databases">
        <title>Caerostris darwini draft genome.</title>
        <authorList>
            <person name="Kono N."/>
            <person name="Arakawa K."/>
        </authorList>
    </citation>
    <scope>NUCLEOTIDE SEQUENCE [LARGE SCALE GENOMIC DNA]</scope>
</reference>
<comment type="caution">
    <text evidence="2">The sequence shown here is derived from an EMBL/GenBank/DDBJ whole genome shotgun (WGS) entry which is preliminary data.</text>
</comment>
<gene>
    <name evidence="2" type="ORF">CDAR_115421</name>
</gene>
<sequence length="90" mass="9756">MNHGGVDPPLVNDPPVSPGTHPCFSLGLPTDRRSALMSVSIEQPMQIVFKWLFNSVLPSSRIFVLALEGNRCRSPTIISSTLQPQTSAIV</sequence>